<comment type="cofactor">
    <cofactor evidence="1">
        <name>pyridoxal 5'-phosphate</name>
        <dbReference type="ChEBI" id="CHEBI:597326"/>
    </cofactor>
</comment>
<feature type="domain" description="Aminotransferase class I/classII large" evidence="6">
    <location>
        <begin position="35"/>
        <end position="379"/>
    </location>
</feature>
<dbReference type="InterPro" id="IPR015421">
    <property type="entry name" value="PyrdxlP-dep_Trfase_major"/>
</dbReference>
<dbReference type="PANTHER" id="PTHR43525">
    <property type="entry name" value="PROTEIN MALY"/>
    <property type="match status" value="1"/>
</dbReference>
<keyword evidence="7" id="KW-0032">Aminotransferase</keyword>
<evidence type="ECO:0000256" key="3">
    <source>
        <dbReference type="ARBA" id="ARBA00022898"/>
    </source>
</evidence>
<dbReference type="InterPro" id="IPR015422">
    <property type="entry name" value="PyrdxlP-dep_Trfase_small"/>
</dbReference>
<dbReference type="PANTHER" id="PTHR43525:SF1">
    <property type="entry name" value="PROTEIN MALY"/>
    <property type="match status" value="1"/>
</dbReference>
<dbReference type="EC" id="4.4.1.13" evidence="2"/>
<evidence type="ECO:0000256" key="1">
    <source>
        <dbReference type="ARBA" id="ARBA00001933"/>
    </source>
</evidence>
<dbReference type="GO" id="GO:0008483">
    <property type="term" value="F:transaminase activity"/>
    <property type="evidence" value="ECO:0007669"/>
    <property type="project" value="UniProtKB-KW"/>
</dbReference>
<dbReference type="SUPFAM" id="SSF53383">
    <property type="entry name" value="PLP-dependent transferases"/>
    <property type="match status" value="1"/>
</dbReference>
<keyword evidence="7" id="KW-0808">Transferase</keyword>
<keyword evidence="4" id="KW-0456">Lyase</keyword>
<evidence type="ECO:0000313" key="7">
    <source>
        <dbReference type="EMBL" id="ATX76980.1"/>
    </source>
</evidence>
<dbReference type="NCBIfam" id="TIGR04350">
    <property type="entry name" value="C_S_lyase_PatB"/>
    <property type="match status" value="1"/>
</dbReference>
<keyword evidence="8" id="KW-1185">Reference proteome</keyword>
<dbReference type="InterPro" id="IPR027619">
    <property type="entry name" value="C-S_lyase_PatB-like"/>
</dbReference>
<dbReference type="Gene3D" id="3.40.640.10">
    <property type="entry name" value="Type I PLP-dependent aspartate aminotransferase-like (Major domain)"/>
    <property type="match status" value="1"/>
</dbReference>
<comment type="similarity">
    <text evidence="5">Belongs to the class-II pyridoxal-phosphate-dependent aminotransferase family. MalY/PatB cystathionine beta-lyase subfamily.</text>
</comment>
<evidence type="ECO:0000256" key="5">
    <source>
        <dbReference type="ARBA" id="ARBA00037974"/>
    </source>
</evidence>
<dbReference type="CDD" id="cd00609">
    <property type="entry name" value="AAT_like"/>
    <property type="match status" value="1"/>
</dbReference>
<dbReference type="EMBL" id="CP011797">
    <property type="protein sequence ID" value="ATX76980.1"/>
    <property type="molecule type" value="Genomic_DNA"/>
</dbReference>
<accession>A0A2K8KQG4</accession>
<dbReference type="AlphaFoldDB" id="A0A2K8KQG4"/>
<dbReference type="GO" id="GO:0047804">
    <property type="term" value="F:cysteine-S-conjugate beta-lyase activity"/>
    <property type="evidence" value="ECO:0007669"/>
    <property type="project" value="UniProtKB-EC"/>
</dbReference>
<dbReference type="GO" id="GO:0030170">
    <property type="term" value="F:pyridoxal phosphate binding"/>
    <property type="evidence" value="ECO:0007669"/>
    <property type="project" value="InterPro"/>
</dbReference>
<sequence length="383" mass="43679">MSKIMDFDNIEDLRTTHLVKWSPEFTAHDVIPMWVADMDFPTAPSISDALQVHARSANFGYRHRPARLFESILNWFQQRHQWRMQTDWIVPTPGVIPSIQMAIQSVTNPGEGVIVQTPAYYPFFSSVTTHNRELIINPLIGSTDGYRFDWQLFEAQLTKASAFLLCNPHNPVGRAWRMDELTKIVELCSKYQVSIISDDIHCDLVFPPNRYMPIPILPTTTDVDVVYCYSPSKSFGLSGLNTAFTVIPNPVLRKKYLSKLHSTGYYWGNSFGDAALEAAYAHGVEWMDTFKVYLSRNIEILTHRLTEIGGIELMPIEATYLAWLDFRATGLSEEEVSQRLSMAKVQLEKGSVFGEDGRGFQRMTIATQSFNLEETLSRISRVF</sequence>
<keyword evidence="3" id="KW-0663">Pyridoxal phosphate</keyword>
<dbReference type="KEGG" id="rfo:REIFOR_01843"/>
<proteinExistence type="inferred from homology"/>
<reference evidence="7 8" key="1">
    <citation type="journal article" date="2017" name="Environ. Microbiol.">
        <title>Genomic and physiological analyses of 'Reinekea forsetii' reveal a versatile opportunistic lifestyle during spring algae blooms.</title>
        <authorList>
            <person name="Avci B."/>
            <person name="Hahnke R.L."/>
            <person name="Chafee M."/>
            <person name="Fischer T."/>
            <person name="Gruber-Vodicka H."/>
            <person name="Tegetmeyer H.E."/>
            <person name="Harder J."/>
            <person name="Fuchs B.M."/>
            <person name="Amann R.I."/>
            <person name="Teeling H."/>
        </authorList>
    </citation>
    <scope>NUCLEOTIDE SEQUENCE [LARGE SCALE GENOMIC DNA]</scope>
    <source>
        <strain evidence="7 8">Hel1_31_D35</strain>
    </source>
</reference>
<dbReference type="Gene3D" id="3.90.1150.10">
    <property type="entry name" value="Aspartate Aminotransferase, domain 1"/>
    <property type="match status" value="1"/>
</dbReference>
<dbReference type="InterPro" id="IPR015424">
    <property type="entry name" value="PyrdxlP-dep_Trfase"/>
</dbReference>
<evidence type="ECO:0000313" key="8">
    <source>
        <dbReference type="Proteomes" id="UP000229757"/>
    </source>
</evidence>
<evidence type="ECO:0000259" key="6">
    <source>
        <dbReference type="Pfam" id="PF00155"/>
    </source>
</evidence>
<name>A0A2K8KQG4_9GAMM</name>
<protein>
    <recommendedName>
        <fullName evidence="2">cysteine-S-conjugate beta-lyase</fullName>
        <ecNumber evidence="2">4.4.1.13</ecNumber>
    </recommendedName>
</protein>
<dbReference type="InterPro" id="IPR051798">
    <property type="entry name" value="Class-II_PLP-Dep_Aminotrans"/>
</dbReference>
<dbReference type="Proteomes" id="UP000229757">
    <property type="component" value="Chromosome"/>
</dbReference>
<gene>
    <name evidence="7" type="ORF">REIFOR_01843</name>
</gene>
<evidence type="ECO:0000256" key="2">
    <source>
        <dbReference type="ARBA" id="ARBA00012224"/>
    </source>
</evidence>
<dbReference type="Pfam" id="PF00155">
    <property type="entry name" value="Aminotran_1_2"/>
    <property type="match status" value="1"/>
</dbReference>
<organism evidence="7 8">
    <name type="scientific">Reinekea forsetii</name>
    <dbReference type="NCBI Taxonomy" id="1336806"/>
    <lineage>
        <taxon>Bacteria</taxon>
        <taxon>Pseudomonadati</taxon>
        <taxon>Pseudomonadota</taxon>
        <taxon>Gammaproteobacteria</taxon>
        <taxon>Oceanospirillales</taxon>
        <taxon>Saccharospirillaceae</taxon>
        <taxon>Reinekea</taxon>
    </lineage>
</organism>
<evidence type="ECO:0000256" key="4">
    <source>
        <dbReference type="ARBA" id="ARBA00023239"/>
    </source>
</evidence>
<dbReference type="InterPro" id="IPR004839">
    <property type="entry name" value="Aminotransferase_I/II_large"/>
</dbReference>